<evidence type="ECO:0000313" key="8">
    <source>
        <dbReference type="Proteomes" id="UP000310506"/>
    </source>
</evidence>
<dbReference type="Gene3D" id="3.40.50.150">
    <property type="entry name" value="Vaccinia Virus protein VP39"/>
    <property type="match status" value="1"/>
</dbReference>
<dbReference type="SUPFAM" id="SSF53335">
    <property type="entry name" value="S-adenosyl-L-methionine-dependent methyltransferases"/>
    <property type="match status" value="1"/>
</dbReference>
<dbReference type="EMBL" id="SDGV01000012">
    <property type="protein sequence ID" value="THB61468.1"/>
    <property type="molecule type" value="Genomic_DNA"/>
</dbReference>
<keyword evidence="4" id="KW-0680">Restriction system</keyword>
<dbReference type="GO" id="GO:0003677">
    <property type="term" value="F:DNA binding"/>
    <property type="evidence" value="ECO:0007669"/>
    <property type="project" value="InterPro"/>
</dbReference>
<evidence type="ECO:0000259" key="5">
    <source>
        <dbReference type="Pfam" id="PF01555"/>
    </source>
</evidence>
<evidence type="ECO:0000256" key="4">
    <source>
        <dbReference type="ARBA" id="ARBA00022747"/>
    </source>
</evidence>
<dbReference type="InterPro" id="IPR002052">
    <property type="entry name" value="DNA_methylase_N6_adenine_CS"/>
</dbReference>
<evidence type="ECO:0000313" key="7">
    <source>
        <dbReference type="EMBL" id="THB61468.1"/>
    </source>
</evidence>
<evidence type="ECO:0000259" key="6">
    <source>
        <dbReference type="Pfam" id="PF12564"/>
    </source>
</evidence>
<keyword evidence="2 7" id="KW-0489">Methyltransferase</keyword>
<evidence type="ECO:0000256" key="2">
    <source>
        <dbReference type="ARBA" id="ARBA00022603"/>
    </source>
</evidence>
<keyword evidence="3 7" id="KW-0808">Transferase</keyword>
<dbReference type="InterPro" id="IPR029063">
    <property type="entry name" value="SAM-dependent_MTases_sf"/>
</dbReference>
<dbReference type="InterPro" id="IPR002941">
    <property type="entry name" value="DNA_methylase_N4/N6"/>
</dbReference>
<dbReference type="PROSITE" id="PS00092">
    <property type="entry name" value="N6_MTASE"/>
    <property type="match status" value="1"/>
</dbReference>
<evidence type="ECO:0000256" key="3">
    <source>
        <dbReference type="ARBA" id="ARBA00022679"/>
    </source>
</evidence>
<name>A0A4S3B4P5_9ENTE</name>
<keyword evidence="8" id="KW-1185">Reference proteome</keyword>
<evidence type="ECO:0000256" key="1">
    <source>
        <dbReference type="ARBA" id="ARBA00006594"/>
    </source>
</evidence>
<organism evidence="7 8">
    <name type="scientific">Vagococcus silagei</name>
    <dbReference type="NCBI Taxonomy" id="2508885"/>
    <lineage>
        <taxon>Bacteria</taxon>
        <taxon>Bacillati</taxon>
        <taxon>Bacillota</taxon>
        <taxon>Bacilli</taxon>
        <taxon>Lactobacillales</taxon>
        <taxon>Enterococcaceae</taxon>
        <taxon>Vagococcus</taxon>
    </lineage>
</organism>
<dbReference type="InterPro" id="IPR022221">
    <property type="entry name" value="TypeIII_RM_meth"/>
</dbReference>
<dbReference type="Pfam" id="PF01555">
    <property type="entry name" value="N6_N4_Mtase"/>
    <property type="match status" value="1"/>
</dbReference>
<comment type="caution">
    <text evidence="7">The sequence shown here is derived from an EMBL/GenBank/DDBJ whole genome shotgun (WGS) entry which is preliminary data.</text>
</comment>
<reference evidence="7 8" key="1">
    <citation type="submission" date="2019-01" db="EMBL/GenBank/DDBJ databases">
        <title>Vagococcus silagei sp. nov. isolated from brewer's grain.</title>
        <authorList>
            <person name="Guu J.-R."/>
        </authorList>
    </citation>
    <scope>NUCLEOTIDE SEQUENCE [LARGE SCALE GENOMIC DNA]</scope>
    <source>
        <strain evidence="7 8">2B-2</strain>
    </source>
</reference>
<proteinExistence type="inferred from homology"/>
<dbReference type="OrthoDB" id="9800801at2"/>
<feature type="domain" description="Type III restriction/modification enzyme methylation subunit" evidence="6">
    <location>
        <begin position="52"/>
        <end position="107"/>
    </location>
</feature>
<dbReference type="Proteomes" id="UP000310506">
    <property type="component" value="Unassembled WGS sequence"/>
</dbReference>
<accession>A0A4S3B4P5</accession>
<dbReference type="AlphaFoldDB" id="A0A4S3B4P5"/>
<dbReference type="GO" id="GO:0008170">
    <property type="term" value="F:N-methyltransferase activity"/>
    <property type="evidence" value="ECO:0007669"/>
    <property type="project" value="InterPro"/>
</dbReference>
<sequence length="652" mass="75823">MEIKCNRGEYIVKIEPRLFDELKKVLADFGERYFVGEELNRSKLSEDLRNFDETLLEKLFQTDFIKQHFIKEVAGQKLFQIEQLEEVILYNDYWDTSYTKYENRIGLASNGKFLEDSQDVVLDFPFKDGVLTASMTKEDNEAGYDDAFLNEVIEKDEIDRLFDKKIFVNSKRFDESGESAVTDFNADIDNIVIKGNNLLALHTIQEIYLESLDCIYIDPPYNVPSSNNSFTYNNKFNHSTWLTFMKNRLEVSKTLLKKDDGVLIIAIDENEVNYLGVLLDEVFDEYEKHLITVIHNPRGIQGTNFSYNNEFLYFVFPKGKKIIENRRLSEDEITLSNLRNWGGESLRGDGKNTFYPILVKDDEIIGFGEVSKFDFHPKQTEILDGIAYVYLIDPKGIERKWRYARHTIEEIKDMLVPKRKSDGSYEIMLGKNFGQYKTVWQSNLYDSSVHGKQLLNKLVPNAPFSFPKSVYAVKEALYAVVKNRKNAKILDFFGGSGTTAHAVQMLNKDDNGNRIFITTEQMDYIDTVLVPRLLADDDKKRNDGFIYAEMFPKNMGYLQDVIQAKTLDDLKVVYNRMLEGTDTREPADISFRADLDKIDWLEGFNKNKRLLIKLLDKNGLYYNYSEIDDANVRELISDDDYRFNKQFYKGGE</sequence>
<feature type="domain" description="DNA methylase N-4/N-6" evidence="5">
    <location>
        <begin position="213"/>
        <end position="522"/>
    </location>
</feature>
<protein>
    <submittedName>
        <fullName evidence="7">Site-specific DNA-methyltransferase</fullName>
    </submittedName>
</protein>
<dbReference type="GO" id="GO:0009307">
    <property type="term" value="P:DNA restriction-modification system"/>
    <property type="evidence" value="ECO:0007669"/>
    <property type="project" value="UniProtKB-KW"/>
</dbReference>
<dbReference type="GO" id="GO:0032259">
    <property type="term" value="P:methylation"/>
    <property type="evidence" value="ECO:0007669"/>
    <property type="project" value="UniProtKB-KW"/>
</dbReference>
<gene>
    <name evidence="7" type="ORF">ESZ54_04995</name>
</gene>
<comment type="similarity">
    <text evidence="1">Belongs to the N(4)/N(6)-methyltransferase family.</text>
</comment>
<dbReference type="Pfam" id="PF12564">
    <property type="entry name" value="TypeIII_RM_meth"/>
    <property type="match status" value="1"/>
</dbReference>